<dbReference type="InterPro" id="IPR003331">
    <property type="entry name" value="UDP_GlcNAc_Epimerase_2_dom"/>
</dbReference>
<dbReference type="CDD" id="cd03786">
    <property type="entry name" value="GTB_UDP-GlcNAc_2-Epimerase"/>
    <property type="match status" value="1"/>
</dbReference>
<feature type="domain" description="UDP-N-acetylglucosamine 2-epimerase" evidence="6">
    <location>
        <begin position="23"/>
        <end position="366"/>
    </location>
</feature>
<name>A0A6I4J1P4_9SPHN</name>
<dbReference type="Pfam" id="PF02350">
    <property type="entry name" value="Epimerase_2"/>
    <property type="match status" value="1"/>
</dbReference>
<dbReference type="InterPro" id="IPR029767">
    <property type="entry name" value="WecB-like"/>
</dbReference>
<dbReference type="RefSeq" id="WP_157026958.1">
    <property type="nucleotide sequence ID" value="NZ_WQMS01000009.1"/>
</dbReference>
<dbReference type="Proteomes" id="UP000441389">
    <property type="component" value="Unassembled WGS sequence"/>
</dbReference>
<comment type="similarity">
    <text evidence="3 5">Belongs to the UDP-N-acetylglucosamine 2-epimerase family.</text>
</comment>
<dbReference type="EC" id="5.1.3.14" evidence="4"/>
<reference evidence="7 8" key="1">
    <citation type="submission" date="2019-12" db="EMBL/GenBank/DDBJ databases">
        <authorList>
            <person name="Huq M.A."/>
        </authorList>
    </citation>
    <scope>NUCLEOTIDE SEQUENCE [LARGE SCALE GENOMIC DNA]</scope>
    <source>
        <strain evidence="7 8">MAH-20</strain>
    </source>
</reference>
<comment type="caution">
    <text evidence="7">The sequence shown here is derived from an EMBL/GenBank/DDBJ whole genome shotgun (WGS) entry which is preliminary data.</text>
</comment>
<proteinExistence type="inferred from homology"/>
<dbReference type="NCBIfam" id="TIGR00236">
    <property type="entry name" value="wecB"/>
    <property type="match status" value="1"/>
</dbReference>
<evidence type="ECO:0000256" key="2">
    <source>
        <dbReference type="ARBA" id="ARBA00036080"/>
    </source>
</evidence>
<dbReference type="Gene3D" id="3.40.50.2000">
    <property type="entry name" value="Glycogen Phosphorylase B"/>
    <property type="match status" value="2"/>
</dbReference>
<evidence type="ECO:0000256" key="1">
    <source>
        <dbReference type="ARBA" id="ARBA00023235"/>
    </source>
</evidence>
<keyword evidence="1 5" id="KW-0413">Isomerase</keyword>
<organism evidence="7 8">
    <name type="scientific">Sphingomonas horti</name>
    <dbReference type="NCBI Taxonomy" id="2682842"/>
    <lineage>
        <taxon>Bacteria</taxon>
        <taxon>Pseudomonadati</taxon>
        <taxon>Pseudomonadota</taxon>
        <taxon>Alphaproteobacteria</taxon>
        <taxon>Sphingomonadales</taxon>
        <taxon>Sphingomonadaceae</taxon>
        <taxon>Sphingomonas</taxon>
    </lineage>
</organism>
<dbReference type="GO" id="GO:0008761">
    <property type="term" value="F:UDP-N-acetylglucosamine 2-epimerase activity"/>
    <property type="evidence" value="ECO:0007669"/>
    <property type="project" value="UniProtKB-EC"/>
</dbReference>
<dbReference type="PANTHER" id="PTHR43174">
    <property type="entry name" value="UDP-N-ACETYLGLUCOSAMINE 2-EPIMERASE"/>
    <property type="match status" value="1"/>
</dbReference>
<dbReference type="SUPFAM" id="SSF53756">
    <property type="entry name" value="UDP-Glycosyltransferase/glycogen phosphorylase"/>
    <property type="match status" value="1"/>
</dbReference>
<evidence type="ECO:0000256" key="3">
    <source>
        <dbReference type="ARBA" id="ARBA00038209"/>
    </source>
</evidence>
<evidence type="ECO:0000313" key="7">
    <source>
        <dbReference type="EMBL" id="MVO77988.1"/>
    </source>
</evidence>
<dbReference type="AlphaFoldDB" id="A0A6I4J1P4"/>
<dbReference type="PANTHER" id="PTHR43174:SF2">
    <property type="entry name" value="UDP-N-ACETYLGLUCOSAMINE 2-EPIMERASE"/>
    <property type="match status" value="1"/>
</dbReference>
<gene>
    <name evidence="7" type="ORF">GON01_08585</name>
</gene>
<evidence type="ECO:0000313" key="8">
    <source>
        <dbReference type="Proteomes" id="UP000441389"/>
    </source>
</evidence>
<sequence>MAGILVVFGTRPEAIKLIPVVRALQRRRMAVTVCTTGQHREILDSVLHGAGLAPDIDLAIMRDDQSPIDLMARLLPRLTKVMEEERPCRVLVHGDTTTALVAAICAYHLEIPVGHVEAGLRSGDNRQPWPEEFNRKSISAIADLHFAPTAHAAKVLEAEGIPSASIHVTGNTSVDALHAIRSDPRYSGLSLGVRATLASTLGKRFILVTCHRRENHGRGLAQIATAIRAIASRGDVALGICLHPNPNAHAPLRTMLRGCEHVNLLPAPTYPDFIKLLSTAHLVLTDSGGVQEEAPALGVPVLVLRNTTERPEGIESGAARLVGSQAETIIAETYRLLDDPLAHARMKRSPFPYGDGRAGERIASILASQREADVSLLTARR</sequence>
<evidence type="ECO:0000259" key="6">
    <source>
        <dbReference type="Pfam" id="PF02350"/>
    </source>
</evidence>
<comment type="catalytic activity">
    <reaction evidence="2">
        <text>UDP-N-acetyl-alpha-D-glucosamine = UDP-N-acetyl-alpha-D-mannosamine</text>
        <dbReference type="Rhea" id="RHEA:17213"/>
        <dbReference type="ChEBI" id="CHEBI:57705"/>
        <dbReference type="ChEBI" id="CHEBI:68623"/>
        <dbReference type="EC" id="5.1.3.14"/>
    </reaction>
</comment>
<keyword evidence="8" id="KW-1185">Reference proteome</keyword>
<protein>
    <recommendedName>
        <fullName evidence="4">UDP-N-acetylglucosamine 2-epimerase (non-hydrolyzing)</fullName>
        <ecNumber evidence="4">5.1.3.14</ecNumber>
    </recommendedName>
</protein>
<dbReference type="EMBL" id="WQMS01000009">
    <property type="protein sequence ID" value="MVO77988.1"/>
    <property type="molecule type" value="Genomic_DNA"/>
</dbReference>
<accession>A0A6I4J1P4</accession>
<evidence type="ECO:0000256" key="4">
    <source>
        <dbReference type="ARBA" id="ARBA00038858"/>
    </source>
</evidence>
<evidence type="ECO:0000256" key="5">
    <source>
        <dbReference type="RuleBase" id="RU003513"/>
    </source>
</evidence>